<keyword evidence="1" id="KW-0597">Phosphoprotein</keyword>
<accession>A0A6B3LXI6</accession>
<reference evidence="3 4" key="1">
    <citation type="submission" date="2020-02" db="EMBL/GenBank/DDBJ databases">
        <authorList>
            <person name="Kim M.K."/>
        </authorList>
    </citation>
    <scope>NUCLEOTIDE SEQUENCE [LARGE SCALE GENOMIC DNA]</scope>
    <source>
        <strain evidence="3 4">BT327</strain>
    </source>
</reference>
<evidence type="ECO:0000259" key="2">
    <source>
        <dbReference type="PROSITE" id="PS50110"/>
    </source>
</evidence>
<dbReference type="InterPro" id="IPR001789">
    <property type="entry name" value="Sig_transdc_resp-reg_receiver"/>
</dbReference>
<dbReference type="EMBL" id="JAAGWD010000005">
    <property type="protein sequence ID" value="NEM98528.1"/>
    <property type="molecule type" value="Genomic_DNA"/>
</dbReference>
<gene>
    <name evidence="3" type="ORF">GXP69_12555</name>
</gene>
<protein>
    <submittedName>
        <fullName evidence="3">Response regulator</fullName>
    </submittedName>
</protein>
<evidence type="ECO:0000256" key="1">
    <source>
        <dbReference type="PROSITE-ProRule" id="PRU00169"/>
    </source>
</evidence>
<evidence type="ECO:0000313" key="3">
    <source>
        <dbReference type="EMBL" id="NEM98528.1"/>
    </source>
</evidence>
<organism evidence="3 4">
    <name type="scientific">Pontibacter burrus</name>
    <dbReference type="NCBI Taxonomy" id="2704466"/>
    <lineage>
        <taxon>Bacteria</taxon>
        <taxon>Pseudomonadati</taxon>
        <taxon>Bacteroidota</taxon>
        <taxon>Cytophagia</taxon>
        <taxon>Cytophagales</taxon>
        <taxon>Hymenobacteraceae</taxon>
        <taxon>Pontibacter</taxon>
    </lineage>
</organism>
<dbReference type="Gene3D" id="3.40.50.2300">
    <property type="match status" value="1"/>
</dbReference>
<sequence>MIKKAYLVDDDDISIFITSVLLETEGLADEVECYLYAEEALQNLLTGPEEHWPQVIFLDLNMPVLTGWNFLDAMTAQQDRFLHKCKVFILTSSVDAQEKEQARNYALVNGFLHKPIDEATIAQLRKVV</sequence>
<dbReference type="InterPro" id="IPR052893">
    <property type="entry name" value="TCS_response_regulator"/>
</dbReference>
<dbReference type="Pfam" id="PF00072">
    <property type="entry name" value="Response_reg"/>
    <property type="match status" value="1"/>
</dbReference>
<dbReference type="GO" id="GO:0000160">
    <property type="term" value="P:phosphorelay signal transduction system"/>
    <property type="evidence" value="ECO:0007669"/>
    <property type="project" value="InterPro"/>
</dbReference>
<dbReference type="PROSITE" id="PS50110">
    <property type="entry name" value="RESPONSE_REGULATORY"/>
    <property type="match status" value="1"/>
</dbReference>
<name>A0A6B3LXI6_9BACT</name>
<feature type="domain" description="Response regulatory" evidence="2">
    <location>
        <begin position="4"/>
        <end position="128"/>
    </location>
</feature>
<dbReference type="Proteomes" id="UP000474777">
    <property type="component" value="Unassembled WGS sequence"/>
</dbReference>
<feature type="modified residue" description="4-aspartylphosphate" evidence="1">
    <location>
        <position position="59"/>
    </location>
</feature>
<comment type="caution">
    <text evidence="3">The sequence shown here is derived from an EMBL/GenBank/DDBJ whole genome shotgun (WGS) entry which is preliminary data.</text>
</comment>
<dbReference type="RefSeq" id="WP_163915420.1">
    <property type="nucleotide sequence ID" value="NZ_JAAGWD010000005.1"/>
</dbReference>
<dbReference type="PANTHER" id="PTHR44520">
    <property type="entry name" value="RESPONSE REGULATOR RCP1-RELATED"/>
    <property type="match status" value="1"/>
</dbReference>
<dbReference type="SMART" id="SM00448">
    <property type="entry name" value="REC"/>
    <property type="match status" value="1"/>
</dbReference>
<dbReference type="PANTHER" id="PTHR44520:SF2">
    <property type="entry name" value="RESPONSE REGULATOR RCP1"/>
    <property type="match status" value="1"/>
</dbReference>
<keyword evidence="4" id="KW-1185">Reference proteome</keyword>
<dbReference type="SUPFAM" id="SSF52172">
    <property type="entry name" value="CheY-like"/>
    <property type="match status" value="1"/>
</dbReference>
<dbReference type="AlphaFoldDB" id="A0A6B3LXI6"/>
<dbReference type="InterPro" id="IPR011006">
    <property type="entry name" value="CheY-like_superfamily"/>
</dbReference>
<evidence type="ECO:0000313" key="4">
    <source>
        <dbReference type="Proteomes" id="UP000474777"/>
    </source>
</evidence>
<proteinExistence type="predicted"/>